<dbReference type="AlphaFoldDB" id="A0ABD3D4B0"/>
<feature type="transmembrane region" description="Helical" evidence="1">
    <location>
        <begin position="162"/>
        <end position="186"/>
    </location>
</feature>
<accession>A0ABD3D4B0</accession>
<proteinExistence type="predicted"/>
<dbReference type="EMBL" id="JAVIJP010000027">
    <property type="protein sequence ID" value="KAL3636361.1"/>
    <property type="molecule type" value="Genomic_DNA"/>
</dbReference>
<sequence length="271" mass="30823">MTPDTTAPSYWLNWRFLLCAIWILLAMVFASLTLWKYEGHNKSKNRATCLYKGQSWGTCSKSIRPVWLLVYRVFAFCTMWTFTLVTIYFGLASSLSIYGYLHPCNKPEGQNGNSVCADTERGSYVPPTNGENENTQSIDISSDLNNDDNCNNASVWEYALQIILQICAGAVALTDAVFWLLIYAFLVGKDYKLHFLAVCVHSVNAVFLLGDIALNNLHFPFFRIAYFVLWTCIFVVFQWIMALSFPRLIISICSHMVLVCGAPDYTMLWDI</sequence>
<name>A0ABD3D4B0_9LAMI</name>
<dbReference type="PANTHER" id="PTHR12242">
    <property type="entry name" value="OS02G0130600 PROTEIN-RELATED"/>
    <property type="match status" value="1"/>
</dbReference>
<evidence type="ECO:0000313" key="3">
    <source>
        <dbReference type="Proteomes" id="UP001632038"/>
    </source>
</evidence>
<dbReference type="Proteomes" id="UP001632038">
    <property type="component" value="Unassembled WGS sequence"/>
</dbReference>
<feature type="transmembrane region" description="Helical" evidence="1">
    <location>
        <begin position="193"/>
        <end position="214"/>
    </location>
</feature>
<keyword evidence="3" id="KW-1185">Reference proteome</keyword>
<comment type="caution">
    <text evidence="2">The sequence shown here is derived from an EMBL/GenBank/DDBJ whole genome shotgun (WGS) entry which is preliminary data.</text>
</comment>
<feature type="transmembrane region" description="Helical" evidence="1">
    <location>
        <begin position="69"/>
        <end position="91"/>
    </location>
</feature>
<evidence type="ECO:0000313" key="2">
    <source>
        <dbReference type="EMBL" id="KAL3636361.1"/>
    </source>
</evidence>
<keyword evidence="1" id="KW-0472">Membrane</keyword>
<keyword evidence="1" id="KW-0812">Transmembrane</keyword>
<feature type="transmembrane region" description="Helical" evidence="1">
    <location>
        <begin position="12"/>
        <end position="35"/>
    </location>
</feature>
<organism evidence="2 3">
    <name type="scientific">Castilleja foliolosa</name>
    <dbReference type="NCBI Taxonomy" id="1961234"/>
    <lineage>
        <taxon>Eukaryota</taxon>
        <taxon>Viridiplantae</taxon>
        <taxon>Streptophyta</taxon>
        <taxon>Embryophyta</taxon>
        <taxon>Tracheophyta</taxon>
        <taxon>Spermatophyta</taxon>
        <taxon>Magnoliopsida</taxon>
        <taxon>eudicotyledons</taxon>
        <taxon>Gunneridae</taxon>
        <taxon>Pentapetalae</taxon>
        <taxon>asterids</taxon>
        <taxon>lamiids</taxon>
        <taxon>Lamiales</taxon>
        <taxon>Orobanchaceae</taxon>
        <taxon>Pedicularideae</taxon>
        <taxon>Castillejinae</taxon>
        <taxon>Castilleja</taxon>
    </lineage>
</organism>
<feature type="transmembrane region" description="Helical" evidence="1">
    <location>
        <begin position="220"/>
        <end position="241"/>
    </location>
</feature>
<reference evidence="3" key="1">
    <citation type="journal article" date="2024" name="IScience">
        <title>Strigolactones Initiate the Formation of Haustorium-like Structures in Castilleja.</title>
        <authorList>
            <person name="Buerger M."/>
            <person name="Peterson D."/>
            <person name="Chory J."/>
        </authorList>
    </citation>
    <scope>NUCLEOTIDE SEQUENCE [LARGE SCALE GENOMIC DNA]</scope>
</reference>
<evidence type="ECO:0000256" key="1">
    <source>
        <dbReference type="SAM" id="Phobius"/>
    </source>
</evidence>
<gene>
    <name evidence="2" type="ORF">CASFOL_020908</name>
</gene>
<keyword evidence="1" id="KW-1133">Transmembrane helix</keyword>
<dbReference type="PANTHER" id="PTHR12242:SF10">
    <property type="entry name" value="TRANSMEMBRANE PROTEIN"/>
    <property type="match status" value="1"/>
</dbReference>
<protein>
    <submittedName>
        <fullName evidence="2">Uncharacterized protein</fullName>
    </submittedName>
</protein>